<dbReference type="VEuPathDB" id="FungiDB:RhiirFUN_020280"/>
<protein>
    <submittedName>
        <fullName evidence="1">Uncharacterized protein</fullName>
    </submittedName>
</protein>
<dbReference type="AlphaFoldDB" id="A0A2H5U819"/>
<reference evidence="1 2" key="2">
    <citation type="journal article" date="2018" name="New Phytol.">
        <title>High intraspecific genome diversity in the model arbuscular mycorrhizal symbiont Rhizophagus irregularis.</title>
        <authorList>
            <person name="Chen E.C.H."/>
            <person name="Morin E."/>
            <person name="Beaudet D."/>
            <person name="Noel J."/>
            <person name="Yildirir G."/>
            <person name="Ndikumana S."/>
            <person name="Charron P."/>
            <person name="St-Onge C."/>
            <person name="Giorgi J."/>
            <person name="Kruger M."/>
            <person name="Marton T."/>
            <person name="Ropars J."/>
            <person name="Grigoriev I.V."/>
            <person name="Hainaut M."/>
            <person name="Henrissat B."/>
            <person name="Roux C."/>
            <person name="Martin F."/>
            <person name="Corradi N."/>
        </authorList>
    </citation>
    <scope>NUCLEOTIDE SEQUENCE [LARGE SCALE GENOMIC DNA]</scope>
    <source>
        <strain evidence="1 2">DAOM 197198</strain>
    </source>
</reference>
<accession>A0A2H5U819</accession>
<keyword evidence="2" id="KW-1185">Reference proteome</keyword>
<sequence length="339" mass="39654">MSEPLSKIKVLLDNDPSERFHFVVLDSETPRYMSVKISSAIEHIERGNERNYKSPLRNLYMLFRNDITDTWNLAKETKKFRKYPESFKNISLIWNNLPKNVVEIYEQIYTNYKELIPKFEEFVPYAPQGENEENMDENIVETGAENIEKFVNNSETLVFRSEEHQHFTSANRDNLPLITKSVEKNEVVSGLVQSSELYTSEMQYNSHDLNSEINTGSDNMRGFPKFIQYSPPKNVNKREDFEEFINYSEASVFRPEEYQHFTSANYNNLPPTGEKTEVVSDLDSYNNCVPVQPSELYTSEMQYNLHDLNSEIEIEMYLNSLSNTENDNAEGLPTFYQSF</sequence>
<name>A0A2H5U819_RHIID</name>
<comment type="caution">
    <text evidence="1">The sequence shown here is derived from an EMBL/GenBank/DDBJ whole genome shotgun (WGS) entry which is preliminary data.</text>
</comment>
<dbReference type="EMBL" id="AUPC02000072">
    <property type="protein sequence ID" value="POG74407.1"/>
    <property type="molecule type" value="Genomic_DNA"/>
</dbReference>
<evidence type="ECO:0000313" key="2">
    <source>
        <dbReference type="Proteomes" id="UP000018888"/>
    </source>
</evidence>
<gene>
    <name evidence="1" type="ORF">GLOIN_2v1476231</name>
</gene>
<dbReference type="Proteomes" id="UP000018888">
    <property type="component" value="Unassembled WGS sequence"/>
</dbReference>
<proteinExistence type="predicted"/>
<evidence type="ECO:0000313" key="1">
    <source>
        <dbReference type="EMBL" id="POG74407.1"/>
    </source>
</evidence>
<reference evidence="1 2" key="1">
    <citation type="journal article" date="2013" name="Proc. Natl. Acad. Sci. U.S.A.">
        <title>Genome of an arbuscular mycorrhizal fungus provides insight into the oldest plant symbiosis.</title>
        <authorList>
            <person name="Tisserant E."/>
            <person name="Malbreil M."/>
            <person name="Kuo A."/>
            <person name="Kohler A."/>
            <person name="Symeonidi A."/>
            <person name="Balestrini R."/>
            <person name="Charron P."/>
            <person name="Duensing N."/>
            <person name="Frei Dit Frey N."/>
            <person name="Gianinazzi-Pearson V."/>
            <person name="Gilbert L.B."/>
            <person name="Handa Y."/>
            <person name="Herr J.R."/>
            <person name="Hijri M."/>
            <person name="Koul R."/>
            <person name="Kawaguchi M."/>
            <person name="Krajinski F."/>
            <person name="Lammers P.J."/>
            <person name="Masclaux F.G."/>
            <person name="Murat C."/>
            <person name="Morin E."/>
            <person name="Ndikumana S."/>
            <person name="Pagni M."/>
            <person name="Petitpierre D."/>
            <person name="Requena N."/>
            <person name="Rosikiewicz P."/>
            <person name="Riley R."/>
            <person name="Saito K."/>
            <person name="San Clemente H."/>
            <person name="Shapiro H."/>
            <person name="van Tuinen D."/>
            <person name="Becard G."/>
            <person name="Bonfante P."/>
            <person name="Paszkowski U."/>
            <person name="Shachar-Hill Y.Y."/>
            <person name="Tuskan G.A."/>
            <person name="Young P.W."/>
            <person name="Sanders I.R."/>
            <person name="Henrissat B."/>
            <person name="Rensing S.A."/>
            <person name="Grigoriev I.V."/>
            <person name="Corradi N."/>
            <person name="Roux C."/>
            <person name="Martin F."/>
        </authorList>
    </citation>
    <scope>NUCLEOTIDE SEQUENCE [LARGE SCALE GENOMIC DNA]</scope>
    <source>
        <strain evidence="1 2">DAOM 197198</strain>
    </source>
</reference>
<organism evidence="1 2">
    <name type="scientific">Rhizophagus irregularis (strain DAOM 181602 / DAOM 197198 / MUCL 43194)</name>
    <name type="common">Arbuscular mycorrhizal fungus</name>
    <name type="synonym">Glomus intraradices</name>
    <dbReference type="NCBI Taxonomy" id="747089"/>
    <lineage>
        <taxon>Eukaryota</taxon>
        <taxon>Fungi</taxon>
        <taxon>Fungi incertae sedis</taxon>
        <taxon>Mucoromycota</taxon>
        <taxon>Glomeromycotina</taxon>
        <taxon>Glomeromycetes</taxon>
        <taxon>Glomerales</taxon>
        <taxon>Glomeraceae</taxon>
        <taxon>Rhizophagus</taxon>
    </lineage>
</organism>